<reference evidence="2 3" key="1">
    <citation type="submission" date="2019-07" db="EMBL/GenBank/DDBJ databases">
        <authorList>
            <person name="Huq M.A."/>
        </authorList>
    </citation>
    <scope>NUCLEOTIDE SEQUENCE [LARGE SCALE GENOMIC DNA]</scope>
    <source>
        <strain evidence="2 3">MAH-3</strain>
    </source>
</reference>
<keyword evidence="3" id="KW-1185">Reference proteome</keyword>
<sequence>MNWGKRIIIGMVLFMAFILTLVTIMMRQKIDLVEEDYYTRELNYDDQLNAQKNYASANEKISLESKADSILIHFPKYFQSDEVTIHFQRPNDKSKDVTFTMKPIERVFIPTTKLPKGVFNCTIQGSIQDKHYEMSQQVTIQ</sequence>
<keyword evidence="1" id="KW-0472">Membrane</keyword>
<keyword evidence="1" id="KW-1133">Transmembrane helix</keyword>
<dbReference type="EMBL" id="VLPL01000004">
    <property type="protein sequence ID" value="TSJ44956.1"/>
    <property type="molecule type" value="Genomic_DNA"/>
</dbReference>
<dbReference type="Pfam" id="PF05751">
    <property type="entry name" value="FixH"/>
    <property type="match status" value="1"/>
</dbReference>
<feature type="transmembrane region" description="Helical" evidence="1">
    <location>
        <begin position="7"/>
        <end position="26"/>
    </location>
</feature>
<evidence type="ECO:0000313" key="2">
    <source>
        <dbReference type="EMBL" id="TSJ44956.1"/>
    </source>
</evidence>
<dbReference type="OrthoDB" id="1493774at2"/>
<proteinExistence type="predicted"/>
<gene>
    <name evidence="2" type="ORF">FO442_10190</name>
</gene>
<evidence type="ECO:0008006" key="4">
    <source>
        <dbReference type="Google" id="ProtNLM"/>
    </source>
</evidence>
<keyword evidence="1" id="KW-0812">Transmembrane</keyword>
<dbReference type="AlphaFoldDB" id="A0A556MYG3"/>
<dbReference type="InterPro" id="IPR008620">
    <property type="entry name" value="FixH"/>
</dbReference>
<name>A0A556MYG3_9FLAO</name>
<dbReference type="Proteomes" id="UP000316008">
    <property type="component" value="Unassembled WGS sequence"/>
</dbReference>
<accession>A0A556MYG3</accession>
<dbReference type="RefSeq" id="WP_144333078.1">
    <property type="nucleotide sequence ID" value="NZ_VLPL01000004.1"/>
</dbReference>
<comment type="caution">
    <text evidence="2">The sequence shown here is derived from an EMBL/GenBank/DDBJ whole genome shotgun (WGS) entry which is preliminary data.</text>
</comment>
<protein>
    <recommendedName>
        <fullName evidence="4">Nitrogen fixation protein FixH</fullName>
    </recommendedName>
</protein>
<evidence type="ECO:0000256" key="1">
    <source>
        <dbReference type="SAM" id="Phobius"/>
    </source>
</evidence>
<evidence type="ECO:0000313" key="3">
    <source>
        <dbReference type="Proteomes" id="UP000316008"/>
    </source>
</evidence>
<organism evidence="2 3">
    <name type="scientific">Fluviicola chungangensis</name>
    <dbReference type="NCBI Taxonomy" id="2597671"/>
    <lineage>
        <taxon>Bacteria</taxon>
        <taxon>Pseudomonadati</taxon>
        <taxon>Bacteroidota</taxon>
        <taxon>Flavobacteriia</taxon>
        <taxon>Flavobacteriales</taxon>
        <taxon>Crocinitomicaceae</taxon>
        <taxon>Fluviicola</taxon>
    </lineage>
</organism>